<evidence type="ECO:0000259" key="1">
    <source>
        <dbReference type="Pfam" id="PF01814"/>
    </source>
</evidence>
<sequence length="151" mass="18216">MPPLKRVEQIRDFSREHHFGLLLGWKIKTGLNKNIDPNRILRYVNWFWKNHLIPHFEEEERLLFPLLPESNPLRKKALEQHEEIYTKVINLQAEASSLLAFKDLLDAHIRFEERELFMEIQNRATPKQLNQVAELHQSTDFVENTEDMFWK</sequence>
<dbReference type="RefSeq" id="WP_379045259.1">
    <property type="nucleotide sequence ID" value="NZ_JBHULZ010000023.1"/>
</dbReference>
<dbReference type="EMBL" id="JBHULZ010000023">
    <property type="protein sequence ID" value="MFD2697429.1"/>
    <property type="molecule type" value="Genomic_DNA"/>
</dbReference>
<feature type="domain" description="Hemerythrin-like" evidence="1">
    <location>
        <begin position="36"/>
        <end position="118"/>
    </location>
</feature>
<accession>A0ABW5SDM2</accession>
<protein>
    <submittedName>
        <fullName evidence="2">Hemerythrin domain-containing protein</fullName>
    </submittedName>
</protein>
<organism evidence="2 3">
    <name type="scientific">Mesonia sediminis</name>
    <dbReference type="NCBI Taxonomy" id="1703946"/>
    <lineage>
        <taxon>Bacteria</taxon>
        <taxon>Pseudomonadati</taxon>
        <taxon>Bacteroidota</taxon>
        <taxon>Flavobacteriia</taxon>
        <taxon>Flavobacteriales</taxon>
        <taxon>Flavobacteriaceae</taxon>
        <taxon>Mesonia</taxon>
    </lineage>
</organism>
<proteinExistence type="predicted"/>
<keyword evidence="3" id="KW-1185">Reference proteome</keyword>
<dbReference type="Proteomes" id="UP001597357">
    <property type="component" value="Unassembled WGS sequence"/>
</dbReference>
<gene>
    <name evidence="2" type="ORF">ACFSQ0_05460</name>
</gene>
<comment type="caution">
    <text evidence="2">The sequence shown here is derived from an EMBL/GenBank/DDBJ whole genome shotgun (WGS) entry which is preliminary data.</text>
</comment>
<dbReference type="Gene3D" id="1.20.120.520">
    <property type="entry name" value="nmb1532 protein domain like"/>
    <property type="match status" value="1"/>
</dbReference>
<reference evidence="3" key="1">
    <citation type="journal article" date="2019" name="Int. J. Syst. Evol. Microbiol.">
        <title>The Global Catalogue of Microorganisms (GCM) 10K type strain sequencing project: providing services to taxonomists for standard genome sequencing and annotation.</title>
        <authorList>
            <consortium name="The Broad Institute Genomics Platform"/>
            <consortium name="The Broad Institute Genome Sequencing Center for Infectious Disease"/>
            <person name="Wu L."/>
            <person name="Ma J."/>
        </authorList>
    </citation>
    <scope>NUCLEOTIDE SEQUENCE [LARGE SCALE GENOMIC DNA]</scope>
    <source>
        <strain evidence="3">KCTC 42255</strain>
    </source>
</reference>
<evidence type="ECO:0000313" key="3">
    <source>
        <dbReference type="Proteomes" id="UP001597357"/>
    </source>
</evidence>
<dbReference type="Pfam" id="PF01814">
    <property type="entry name" value="Hemerythrin"/>
    <property type="match status" value="1"/>
</dbReference>
<dbReference type="InterPro" id="IPR012312">
    <property type="entry name" value="Hemerythrin-like"/>
</dbReference>
<evidence type="ECO:0000313" key="2">
    <source>
        <dbReference type="EMBL" id="MFD2697429.1"/>
    </source>
</evidence>
<name>A0ABW5SDM2_9FLAO</name>